<name>A0A0K8TMU9_TABBR</name>
<organism evidence="1">
    <name type="scientific">Tabanus bromius</name>
    <name type="common">Band-eyed brown horse fly</name>
    <dbReference type="NCBI Taxonomy" id="304241"/>
    <lineage>
        <taxon>Eukaryota</taxon>
        <taxon>Metazoa</taxon>
        <taxon>Ecdysozoa</taxon>
        <taxon>Arthropoda</taxon>
        <taxon>Hexapoda</taxon>
        <taxon>Insecta</taxon>
        <taxon>Pterygota</taxon>
        <taxon>Neoptera</taxon>
        <taxon>Endopterygota</taxon>
        <taxon>Diptera</taxon>
        <taxon>Brachycera</taxon>
        <taxon>Tabanomorpha</taxon>
        <taxon>Tabanoidea</taxon>
        <taxon>Tabanidae</taxon>
        <taxon>Tabanus</taxon>
    </lineage>
</organism>
<protein>
    <submittedName>
        <fullName evidence="1">Putative pol polyprotein</fullName>
    </submittedName>
</protein>
<dbReference type="EMBL" id="GDAI01002353">
    <property type="protein sequence ID" value="JAI15250.1"/>
    <property type="molecule type" value="mRNA"/>
</dbReference>
<reference evidence="1" key="1">
    <citation type="journal article" date="2015" name="Insect Biochem. Mol. Biol.">
        <title>An insight into the sialome of the horse fly, Tabanus bromius.</title>
        <authorList>
            <person name="Ribeiro J.M."/>
            <person name="Kazimirova M."/>
            <person name="Takac P."/>
            <person name="Andersen J.F."/>
            <person name="Francischetti I.M."/>
        </authorList>
    </citation>
    <scope>NUCLEOTIDE SEQUENCE</scope>
</reference>
<dbReference type="AlphaFoldDB" id="A0A0K8TMU9"/>
<feature type="non-terminal residue" evidence="1">
    <location>
        <position position="1"/>
    </location>
</feature>
<accession>A0A0K8TMU9</accession>
<proteinExistence type="evidence at transcript level"/>
<evidence type="ECO:0000313" key="1">
    <source>
        <dbReference type="EMBL" id="JAI15250.1"/>
    </source>
</evidence>
<feature type="non-terminal residue" evidence="1">
    <location>
        <position position="133"/>
    </location>
</feature>
<sequence length="133" mass="15305">SPCQVVFGVHMIRHASAYRLLRELDLLVDGEFVELPLNPRLTLLNDIIAQKLSEAHLKATRHYNLRSRPVKFHPGQIVYRRNFHLSNAAEKYNAKLGKKFLDCRISKIVGANLYELEDTNGRPLGTYHAKDIR</sequence>